<keyword evidence="4" id="KW-1185">Reference proteome</keyword>
<proteinExistence type="predicted"/>
<comment type="caution">
    <text evidence="3">The sequence shown here is derived from an EMBL/GenBank/DDBJ whole genome shotgun (WGS) entry which is preliminary data.</text>
</comment>
<evidence type="ECO:0000313" key="3">
    <source>
        <dbReference type="EMBL" id="KAK9804570.1"/>
    </source>
</evidence>
<feature type="compositionally biased region" description="Basic and acidic residues" evidence="1">
    <location>
        <begin position="24"/>
        <end position="34"/>
    </location>
</feature>
<accession>A0AAW1P476</accession>
<gene>
    <name evidence="3" type="ORF">WJX73_000598</name>
</gene>
<evidence type="ECO:0000256" key="1">
    <source>
        <dbReference type="SAM" id="MobiDB-lite"/>
    </source>
</evidence>
<dbReference type="InterPro" id="IPR001810">
    <property type="entry name" value="F-box_dom"/>
</dbReference>
<organism evidence="3 4">
    <name type="scientific">Symbiochloris irregularis</name>
    <dbReference type="NCBI Taxonomy" id="706552"/>
    <lineage>
        <taxon>Eukaryota</taxon>
        <taxon>Viridiplantae</taxon>
        <taxon>Chlorophyta</taxon>
        <taxon>core chlorophytes</taxon>
        <taxon>Trebouxiophyceae</taxon>
        <taxon>Trebouxiales</taxon>
        <taxon>Trebouxiaceae</taxon>
        <taxon>Symbiochloris</taxon>
    </lineage>
</organism>
<dbReference type="Proteomes" id="UP001465755">
    <property type="component" value="Unassembled WGS sequence"/>
</dbReference>
<feature type="compositionally biased region" description="Acidic residues" evidence="1">
    <location>
        <begin position="35"/>
        <end position="46"/>
    </location>
</feature>
<feature type="region of interest" description="Disordered" evidence="1">
    <location>
        <begin position="1"/>
        <end position="46"/>
    </location>
</feature>
<dbReference type="PROSITE" id="PS50181">
    <property type="entry name" value="FBOX"/>
    <property type="match status" value="1"/>
</dbReference>
<dbReference type="EMBL" id="JALJOQ010000049">
    <property type="protein sequence ID" value="KAK9804570.1"/>
    <property type="molecule type" value="Genomic_DNA"/>
</dbReference>
<sequence length="192" mass="21232">MSAEASYARQSNLALEGESLDAVRPPDKDTRPEQSSEEASYDDGSEESASFVLLELPGPALQKMLECLPALTLMATSAACKQLAEAAEPVFQAACQRHRWKRARMPRGHAAQSIFPWRSLHSKHACISCHAPGDFPLREPHGARVTTMLALVCAKCVWKPPVKQRLVLKNLSVDLVSLKGTRLLPHDKKRKR</sequence>
<feature type="domain" description="F-box" evidence="2">
    <location>
        <begin position="50"/>
        <end position="103"/>
    </location>
</feature>
<name>A0AAW1P476_9CHLO</name>
<evidence type="ECO:0000259" key="2">
    <source>
        <dbReference type="PROSITE" id="PS50181"/>
    </source>
</evidence>
<protein>
    <recommendedName>
        <fullName evidence="2">F-box domain-containing protein</fullName>
    </recommendedName>
</protein>
<reference evidence="3 4" key="1">
    <citation type="journal article" date="2024" name="Nat. Commun.">
        <title>Phylogenomics reveals the evolutionary origins of lichenization in chlorophyte algae.</title>
        <authorList>
            <person name="Puginier C."/>
            <person name="Libourel C."/>
            <person name="Otte J."/>
            <person name="Skaloud P."/>
            <person name="Haon M."/>
            <person name="Grisel S."/>
            <person name="Petersen M."/>
            <person name="Berrin J.G."/>
            <person name="Delaux P.M."/>
            <person name="Dal Grande F."/>
            <person name="Keller J."/>
        </authorList>
    </citation>
    <scope>NUCLEOTIDE SEQUENCE [LARGE SCALE GENOMIC DNA]</scope>
    <source>
        <strain evidence="3 4">SAG 2036</strain>
    </source>
</reference>
<dbReference type="AlphaFoldDB" id="A0AAW1P476"/>
<evidence type="ECO:0000313" key="4">
    <source>
        <dbReference type="Proteomes" id="UP001465755"/>
    </source>
</evidence>